<sequence>MSVTFTAAHVPPVGHAVSCGCPQATLLAPRFGDYRDAQAAADKANARPGARRPLPGCDHPDACADYPLVADEVDPDGVVPWVDFSSVNAVVVLEALGFQLAPDTDDVASDLLEPGLPVEVPDDALVIPVAVVDAWGQVSAEDFRARVVTALGLAPEDPGVPNIQLGRTFVGGRPPGYLQRRLRDLYELADWCAVHGRDVAWH</sequence>
<accession>A0ABS0R6N7</accession>
<protein>
    <submittedName>
        <fullName evidence="1">Uncharacterized protein</fullName>
    </submittedName>
</protein>
<keyword evidence="2" id="KW-1185">Reference proteome</keyword>
<dbReference type="EMBL" id="JAEEAQ010000052">
    <property type="protein sequence ID" value="MBI0313034.1"/>
    <property type="molecule type" value="Genomic_DNA"/>
</dbReference>
<proteinExistence type="predicted"/>
<dbReference type="RefSeq" id="WP_198276229.1">
    <property type="nucleotide sequence ID" value="NZ_BAAAIF010000018.1"/>
</dbReference>
<organism evidence="1 2">
    <name type="scientific">Streptomyces javensis</name>
    <dbReference type="NCBI Taxonomy" id="114698"/>
    <lineage>
        <taxon>Bacteria</taxon>
        <taxon>Bacillati</taxon>
        <taxon>Actinomycetota</taxon>
        <taxon>Actinomycetes</taxon>
        <taxon>Kitasatosporales</taxon>
        <taxon>Streptomycetaceae</taxon>
        <taxon>Streptomyces</taxon>
        <taxon>Streptomyces violaceusniger group</taxon>
    </lineage>
</organism>
<gene>
    <name evidence="1" type="ORF">JBF12_08520</name>
</gene>
<evidence type="ECO:0000313" key="2">
    <source>
        <dbReference type="Proteomes" id="UP000638849"/>
    </source>
</evidence>
<dbReference type="Proteomes" id="UP000638849">
    <property type="component" value="Unassembled WGS sequence"/>
</dbReference>
<comment type="caution">
    <text evidence="1">The sequence shown here is derived from an EMBL/GenBank/DDBJ whole genome shotgun (WGS) entry which is preliminary data.</text>
</comment>
<evidence type="ECO:0000313" key="1">
    <source>
        <dbReference type="EMBL" id="MBI0313034.1"/>
    </source>
</evidence>
<reference evidence="1 2" key="1">
    <citation type="submission" date="2020-12" db="EMBL/GenBank/DDBJ databases">
        <authorList>
            <person name="Kusuma A.B."/>
            <person name="Nouioui I."/>
            <person name="Goodfellow M."/>
        </authorList>
    </citation>
    <scope>NUCLEOTIDE SEQUENCE [LARGE SCALE GENOMIC DNA]</scope>
    <source>
        <strain evidence="1 2">DSM 41764</strain>
    </source>
</reference>
<name>A0ABS0R6N7_9ACTN</name>